<proteinExistence type="predicted"/>
<comment type="caution">
    <text evidence="1">The sequence shown here is derived from an EMBL/GenBank/DDBJ whole genome shotgun (WGS) entry which is preliminary data.</text>
</comment>
<organism evidence="1 2">
    <name type="scientific">Streptomyces montanisoli</name>
    <dbReference type="NCBI Taxonomy" id="2798581"/>
    <lineage>
        <taxon>Bacteria</taxon>
        <taxon>Bacillati</taxon>
        <taxon>Actinomycetota</taxon>
        <taxon>Actinomycetes</taxon>
        <taxon>Kitasatosporales</taxon>
        <taxon>Streptomycetaceae</taxon>
        <taxon>Streptomyces</taxon>
    </lineage>
</organism>
<dbReference type="RefSeq" id="WP_209341903.1">
    <property type="nucleotide sequence ID" value="NZ_JAGIQL010000086.1"/>
</dbReference>
<name>A0A940MGB8_9ACTN</name>
<dbReference type="AlphaFoldDB" id="A0A940MGB8"/>
<dbReference type="Proteomes" id="UP000670475">
    <property type="component" value="Unassembled WGS sequence"/>
</dbReference>
<accession>A0A940MGB8</accession>
<gene>
    <name evidence="1" type="ORF">JFN87_20165</name>
</gene>
<dbReference type="EMBL" id="JAGIQL010000086">
    <property type="protein sequence ID" value="MBP0459791.1"/>
    <property type="molecule type" value="Genomic_DNA"/>
</dbReference>
<reference evidence="1" key="1">
    <citation type="submission" date="2021-03" db="EMBL/GenBank/DDBJ databases">
        <title>Whole genome sequence of Streptomyces bomunensis MMS17-BM035.</title>
        <authorList>
            <person name="Lee J.H."/>
        </authorList>
    </citation>
    <scope>NUCLEOTIDE SEQUENCE</scope>
    <source>
        <strain evidence="1">MMS17-BM035</strain>
    </source>
</reference>
<keyword evidence="2" id="KW-1185">Reference proteome</keyword>
<sequence>MPQHIAHLPDDRSAAWRDAAAATSVLRRALAERGIVLPSLGVDPLGPVAGVNLVELGRVRPDVAIALAGALECGGQGLSDGRTP</sequence>
<evidence type="ECO:0000313" key="1">
    <source>
        <dbReference type="EMBL" id="MBP0459791.1"/>
    </source>
</evidence>
<evidence type="ECO:0000313" key="2">
    <source>
        <dbReference type="Proteomes" id="UP000670475"/>
    </source>
</evidence>
<protein>
    <submittedName>
        <fullName evidence="1">Uncharacterized protein</fullName>
    </submittedName>
</protein>